<dbReference type="InterPro" id="IPR001986">
    <property type="entry name" value="Enolpyruvate_Tfrase_dom"/>
</dbReference>
<dbReference type="GO" id="GO:0009073">
    <property type="term" value="P:aromatic amino acid family biosynthetic process"/>
    <property type="evidence" value="ECO:0007669"/>
    <property type="project" value="UniProtKB-KW"/>
</dbReference>
<keyword evidence="4 7" id="KW-0808">Transferase</keyword>
<dbReference type="Pfam" id="PF00275">
    <property type="entry name" value="EPSP_synthase"/>
    <property type="match status" value="1"/>
</dbReference>
<feature type="binding site" evidence="7">
    <location>
        <position position="293"/>
    </location>
    <ligand>
        <name>3-phosphoshikimate</name>
        <dbReference type="ChEBI" id="CHEBI:145989"/>
    </ligand>
</feature>
<feature type="binding site" evidence="7">
    <location>
        <position position="390"/>
    </location>
    <ligand>
        <name>phosphoenolpyruvate</name>
        <dbReference type="ChEBI" id="CHEBI:58702"/>
    </ligand>
</feature>
<dbReference type="InterPro" id="IPR013792">
    <property type="entry name" value="RNA3'P_cycl/enolpyr_Trfase_a/b"/>
</dbReference>
<feature type="binding site" evidence="7">
    <location>
        <position position="20"/>
    </location>
    <ligand>
        <name>phosphoenolpyruvate</name>
        <dbReference type="ChEBI" id="CHEBI:58702"/>
    </ligand>
</feature>
<dbReference type="RefSeq" id="WP_369610879.1">
    <property type="nucleotide sequence ID" value="NZ_AP031322.1"/>
</dbReference>
<comment type="similarity">
    <text evidence="2 7">Belongs to the EPSP synthase family.</text>
</comment>
<feature type="binding site" evidence="7">
    <location>
        <position position="20"/>
    </location>
    <ligand>
        <name>3-phosphoshikimate</name>
        <dbReference type="ChEBI" id="CHEBI:145989"/>
    </ligand>
</feature>
<feature type="binding site" evidence="7">
    <location>
        <position position="152"/>
    </location>
    <ligand>
        <name>3-phosphoshikimate</name>
        <dbReference type="ChEBI" id="CHEBI:145989"/>
    </ligand>
</feature>
<dbReference type="KEGG" id="sjv:SJAV_06190"/>
<dbReference type="GO" id="GO:0005737">
    <property type="term" value="C:cytoplasm"/>
    <property type="evidence" value="ECO:0007669"/>
    <property type="project" value="UniProtKB-SubCell"/>
</dbReference>
<protein>
    <recommendedName>
        <fullName evidence="7">3-phosphoshikimate 1-carboxyvinyltransferase</fullName>
        <ecNumber evidence="7">2.5.1.19</ecNumber>
    </recommendedName>
    <alternativeName>
        <fullName evidence="7">5-enolpyruvylshikimate-3-phosphate synthase</fullName>
        <shortName evidence="7">EPSP synthase</shortName>
        <shortName evidence="7">EPSPS</shortName>
    </alternativeName>
</protein>
<dbReference type="GO" id="GO:0003866">
    <property type="term" value="F:3-phosphoshikimate 1-carboxyvinyltransferase activity"/>
    <property type="evidence" value="ECO:0007669"/>
    <property type="project" value="UniProtKB-UniRule"/>
</dbReference>
<dbReference type="PANTHER" id="PTHR21090">
    <property type="entry name" value="AROM/DEHYDROQUINATE SYNTHASE"/>
    <property type="match status" value="1"/>
</dbReference>
<dbReference type="PROSITE" id="PS00885">
    <property type="entry name" value="EPSP_SYNTHASE_2"/>
    <property type="match status" value="1"/>
</dbReference>
<feature type="binding site" evidence="7">
    <location>
        <position position="320"/>
    </location>
    <ligand>
        <name>3-phosphoshikimate</name>
        <dbReference type="ChEBI" id="CHEBI:145989"/>
    </ligand>
</feature>
<evidence type="ECO:0000259" key="8">
    <source>
        <dbReference type="Pfam" id="PF00275"/>
    </source>
</evidence>
<evidence type="ECO:0000256" key="6">
    <source>
        <dbReference type="ARBA" id="ARBA00044633"/>
    </source>
</evidence>
<evidence type="ECO:0000256" key="4">
    <source>
        <dbReference type="ARBA" id="ARBA00022679"/>
    </source>
</evidence>
<dbReference type="AlphaFoldDB" id="A0AAT9GPG9"/>
<dbReference type="PANTHER" id="PTHR21090:SF5">
    <property type="entry name" value="PENTAFUNCTIONAL AROM POLYPEPTIDE"/>
    <property type="match status" value="1"/>
</dbReference>
<evidence type="ECO:0000313" key="9">
    <source>
        <dbReference type="EMBL" id="BFH72675.1"/>
    </source>
</evidence>
<dbReference type="CDD" id="cd01556">
    <property type="entry name" value="EPSP_synthase"/>
    <property type="match status" value="1"/>
</dbReference>
<comment type="catalytic activity">
    <reaction evidence="6">
        <text>3-phosphoshikimate + phosphoenolpyruvate = 5-O-(1-carboxyvinyl)-3-phosphoshikimate + phosphate</text>
        <dbReference type="Rhea" id="RHEA:21256"/>
        <dbReference type="ChEBI" id="CHEBI:43474"/>
        <dbReference type="ChEBI" id="CHEBI:57701"/>
        <dbReference type="ChEBI" id="CHEBI:58702"/>
        <dbReference type="ChEBI" id="CHEBI:145989"/>
        <dbReference type="EC" id="2.5.1.19"/>
    </reaction>
    <physiologicalReaction direction="left-to-right" evidence="6">
        <dbReference type="Rhea" id="RHEA:21257"/>
    </physiologicalReaction>
</comment>
<evidence type="ECO:0000256" key="3">
    <source>
        <dbReference type="ARBA" id="ARBA00022605"/>
    </source>
</evidence>
<evidence type="ECO:0000256" key="5">
    <source>
        <dbReference type="ARBA" id="ARBA00023141"/>
    </source>
</evidence>
<reference evidence="9" key="1">
    <citation type="submission" date="2024-03" db="EMBL/GenBank/DDBJ databases">
        <title>Complete genome sequence of Sulfurisphaera javensis strain KD-1.</title>
        <authorList>
            <person name="Sakai H."/>
            <person name="Nur N."/>
            <person name="Suwanto A."/>
            <person name="Kurosawa N."/>
        </authorList>
    </citation>
    <scope>NUCLEOTIDE SEQUENCE</scope>
    <source>
        <strain evidence="9">KD-1</strain>
    </source>
</reference>
<feature type="binding site" evidence="7">
    <location>
        <position position="153"/>
    </location>
    <ligand>
        <name>3-phosphoshikimate</name>
        <dbReference type="ChEBI" id="CHEBI:145989"/>
    </ligand>
</feature>
<feature type="binding site" evidence="7">
    <location>
        <position position="324"/>
    </location>
    <ligand>
        <name>phosphoenolpyruvate</name>
        <dbReference type="ChEBI" id="CHEBI:58702"/>
    </ligand>
</feature>
<evidence type="ECO:0000256" key="7">
    <source>
        <dbReference type="HAMAP-Rule" id="MF_00210"/>
    </source>
</evidence>
<dbReference type="EC" id="2.5.1.19" evidence="7"/>
<dbReference type="InterPro" id="IPR023193">
    <property type="entry name" value="EPSP_synthase_CS"/>
</dbReference>
<dbReference type="InterPro" id="IPR036968">
    <property type="entry name" value="Enolpyruvate_Tfrase_sf"/>
</dbReference>
<dbReference type="GeneID" id="92353554"/>
<gene>
    <name evidence="7 9" type="primary">aroA</name>
    <name evidence="9" type="ORF">SJAV_06190</name>
</gene>
<dbReference type="PIRSF" id="PIRSF000505">
    <property type="entry name" value="EPSPS"/>
    <property type="match status" value="1"/>
</dbReference>
<evidence type="ECO:0000256" key="1">
    <source>
        <dbReference type="ARBA" id="ARBA00004811"/>
    </source>
</evidence>
<comment type="pathway">
    <text evidence="1">Metabolic intermediate biosynthesis; chorismate biosynthesis; chorismate from D-erythrose 4-phosphate and phosphoenolpyruvate: step 6/7.</text>
</comment>
<comment type="caution">
    <text evidence="7">Lacks conserved residue(s) required for the propagation of feature annotation.</text>
</comment>
<keyword evidence="3 7" id="KW-0028">Amino-acid biosynthesis</keyword>
<comment type="subcellular location">
    <subcellularLocation>
        <location evidence="7">Cytoplasm</location>
    </subcellularLocation>
</comment>
<feature type="binding site" evidence="7">
    <location>
        <position position="25"/>
    </location>
    <ligand>
        <name>3-phosphoshikimate</name>
        <dbReference type="ChEBI" id="CHEBI:145989"/>
    </ligand>
</feature>
<keyword evidence="7" id="KW-0963">Cytoplasm</keyword>
<organism evidence="9">
    <name type="scientific">Sulfurisphaera javensis</name>
    <dbReference type="NCBI Taxonomy" id="2049879"/>
    <lineage>
        <taxon>Archaea</taxon>
        <taxon>Thermoproteota</taxon>
        <taxon>Thermoprotei</taxon>
        <taxon>Sulfolobales</taxon>
        <taxon>Sulfolobaceae</taxon>
        <taxon>Sulfurisphaera</taxon>
    </lineage>
</organism>
<comment type="subunit">
    <text evidence="7">Monomer.</text>
</comment>
<dbReference type="NCBIfam" id="TIGR01356">
    <property type="entry name" value="aroA"/>
    <property type="match status" value="1"/>
</dbReference>
<feature type="binding site" evidence="7">
    <location>
        <position position="21"/>
    </location>
    <ligand>
        <name>3-phosphoshikimate</name>
        <dbReference type="ChEBI" id="CHEBI:145989"/>
    </ligand>
</feature>
<accession>A0AAT9GPG9</accession>
<feature type="active site" description="Proton acceptor" evidence="7">
    <location>
        <position position="293"/>
    </location>
</feature>
<dbReference type="EMBL" id="AP031322">
    <property type="protein sequence ID" value="BFH72675.1"/>
    <property type="molecule type" value="Genomic_DNA"/>
</dbReference>
<feature type="binding site" evidence="7">
    <location>
        <position position="153"/>
    </location>
    <ligand>
        <name>phosphoenolpyruvate</name>
        <dbReference type="ChEBI" id="CHEBI:58702"/>
    </ligand>
</feature>
<comment type="function">
    <text evidence="7">Catalyzes the transfer of the enolpyruvyl moiety of phosphoenolpyruvate (PEP) to the 5-hydroxyl of shikimate-3-phosphate (S3P) to produce enolpyruvyl shikimate-3-phosphate and inorganic phosphate.</text>
</comment>
<feature type="binding site" evidence="7">
    <location>
        <position position="178"/>
    </location>
    <ligand>
        <name>3-phosphoshikimate</name>
        <dbReference type="ChEBI" id="CHEBI:145989"/>
    </ligand>
</feature>
<dbReference type="InterPro" id="IPR006264">
    <property type="entry name" value="EPSP_synthase"/>
</dbReference>
<dbReference type="PROSITE" id="PS00104">
    <property type="entry name" value="EPSP_SYNTHASE_1"/>
    <property type="match status" value="1"/>
</dbReference>
<dbReference type="Gene3D" id="3.65.10.10">
    <property type="entry name" value="Enolpyruvate transferase domain"/>
    <property type="match status" value="2"/>
</dbReference>
<name>A0AAT9GPG9_9CREN</name>
<feature type="domain" description="Enolpyruvate transferase" evidence="8">
    <location>
        <begin position="6"/>
        <end position="399"/>
    </location>
</feature>
<evidence type="ECO:0000256" key="2">
    <source>
        <dbReference type="ARBA" id="ARBA00009948"/>
    </source>
</evidence>
<dbReference type="HAMAP" id="MF_00210">
    <property type="entry name" value="EPSP_synth"/>
    <property type="match status" value="1"/>
</dbReference>
<feature type="binding site" evidence="7">
    <location>
        <position position="366"/>
    </location>
    <ligand>
        <name>phosphoenolpyruvate</name>
        <dbReference type="ChEBI" id="CHEBI:58702"/>
    </ligand>
</feature>
<feature type="binding site" evidence="7">
    <location>
        <position position="151"/>
    </location>
    <ligand>
        <name>3-phosphoshikimate</name>
        <dbReference type="ChEBI" id="CHEBI:145989"/>
    </ligand>
</feature>
<keyword evidence="5 7" id="KW-0057">Aromatic amino acid biosynthesis</keyword>
<dbReference type="SUPFAM" id="SSF55205">
    <property type="entry name" value="EPT/RTPC-like"/>
    <property type="match status" value="1"/>
</dbReference>
<dbReference type="GO" id="GO:0009423">
    <property type="term" value="P:chorismate biosynthetic process"/>
    <property type="evidence" value="ECO:0007669"/>
    <property type="project" value="UniProtKB-UniRule"/>
</dbReference>
<feature type="binding site" evidence="7">
    <location>
        <position position="111"/>
    </location>
    <ligand>
        <name>phosphoenolpyruvate</name>
        <dbReference type="ChEBI" id="CHEBI:58702"/>
    </ligand>
</feature>
<dbReference type="GO" id="GO:0008652">
    <property type="term" value="P:amino acid biosynthetic process"/>
    <property type="evidence" value="ECO:0007669"/>
    <property type="project" value="UniProtKB-KW"/>
</dbReference>
<proteinExistence type="inferred from homology"/>
<sequence>MLAEIKPSKIQGKIKAPQSKSFGIRLVLYSLIKESKLENLIPSDDVNVAINVVKQFGVSVNGNHFKLEGKLKVPSYLYFGGSATTLRMTIPIISVLGGETVIDGDDSLRKRPLTAIIKALQGSVNFSSQNLPTRISGKLKENYVRIDGSESSQYISGFIYAFSMIGGGEIEIIPPISSKSYIYLTSELINSLGGNVKIKGNRIYIEKGDFKPYIGKVPGDYALASFYASSAIVSGGEIAIEDVYEIPHFEGDHSIVDFYVQMGAESYVKDKVWYVKGGKELRGIKVNVDDFPDLAPSIASLAPFTNSPTIIEGVRRLKTKESNRILTISDALSRFGVSVYSDDEKIIIEPVKEIRNASIVCPNDHRIAMMATVLAFKVGGKIDKAECVNKSNPNFWKDLISLGGKIILT</sequence>